<name>A0AAD7A7P8_9AGAR</name>
<evidence type="ECO:0000256" key="1">
    <source>
        <dbReference type="SAM" id="SignalP"/>
    </source>
</evidence>
<comment type="caution">
    <text evidence="2">The sequence shown here is derived from an EMBL/GenBank/DDBJ whole genome shotgun (WGS) entry which is preliminary data.</text>
</comment>
<dbReference type="EMBL" id="JARIHO010000013">
    <property type="protein sequence ID" value="KAJ7351437.1"/>
    <property type="molecule type" value="Genomic_DNA"/>
</dbReference>
<evidence type="ECO:0000313" key="3">
    <source>
        <dbReference type="Proteomes" id="UP001218218"/>
    </source>
</evidence>
<protein>
    <submittedName>
        <fullName evidence="2">Uncharacterized protein</fullName>
    </submittedName>
</protein>
<dbReference type="PANTHER" id="PTHR35204:SF1">
    <property type="entry name" value="ENTEROTOXIN"/>
    <property type="match status" value="1"/>
</dbReference>
<feature type="signal peptide" evidence="1">
    <location>
        <begin position="1"/>
        <end position="29"/>
    </location>
</feature>
<organism evidence="2 3">
    <name type="scientific">Mycena albidolilacea</name>
    <dbReference type="NCBI Taxonomy" id="1033008"/>
    <lineage>
        <taxon>Eukaryota</taxon>
        <taxon>Fungi</taxon>
        <taxon>Dikarya</taxon>
        <taxon>Basidiomycota</taxon>
        <taxon>Agaricomycotina</taxon>
        <taxon>Agaricomycetes</taxon>
        <taxon>Agaricomycetidae</taxon>
        <taxon>Agaricales</taxon>
        <taxon>Marasmiineae</taxon>
        <taxon>Mycenaceae</taxon>
        <taxon>Mycena</taxon>
    </lineage>
</organism>
<feature type="chain" id="PRO_5042213319" evidence="1">
    <location>
        <begin position="30"/>
        <end position="418"/>
    </location>
</feature>
<reference evidence="2" key="1">
    <citation type="submission" date="2023-03" db="EMBL/GenBank/DDBJ databases">
        <title>Massive genome expansion in bonnet fungi (Mycena s.s.) driven by repeated elements and novel gene families across ecological guilds.</title>
        <authorList>
            <consortium name="Lawrence Berkeley National Laboratory"/>
            <person name="Harder C.B."/>
            <person name="Miyauchi S."/>
            <person name="Viragh M."/>
            <person name="Kuo A."/>
            <person name="Thoen E."/>
            <person name="Andreopoulos B."/>
            <person name="Lu D."/>
            <person name="Skrede I."/>
            <person name="Drula E."/>
            <person name="Henrissat B."/>
            <person name="Morin E."/>
            <person name="Kohler A."/>
            <person name="Barry K."/>
            <person name="LaButti K."/>
            <person name="Morin E."/>
            <person name="Salamov A."/>
            <person name="Lipzen A."/>
            <person name="Mereny Z."/>
            <person name="Hegedus B."/>
            <person name="Baldrian P."/>
            <person name="Stursova M."/>
            <person name="Weitz H."/>
            <person name="Taylor A."/>
            <person name="Grigoriev I.V."/>
            <person name="Nagy L.G."/>
            <person name="Martin F."/>
            <person name="Kauserud H."/>
        </authorList>
    </citation>
    <scope>NUCLEOTIDE SEQUENCE</scope>
    <source>
        <strain evidence="2">CBHHK002</strain>
    </source>
</reference>
<gene>
    <name evidence="2" type="ORF">DFH08DRAFT_992919</name>
</gene>
<evidence type="ECO:0000313" key="2">
    <source>
        <dbReference type="EMBL" id="KAJ7351437.1"/>
    </source>
</evidence>
<sequence length="418" mass="47353">MHDAIRYRSARPVSMLCFLRLILILLCGACSPSGSLWDDLSAPPDTNWTGHLIFDTVNSLLQHWPNTRYRNGHTIVPGHIPHAFPWCRDSSTTNSSIIGYWQLTLVTTRLLKVLYFDGTSGAKMKDGPLDAQDLIIWGEVAPTCSLDERARINDLCAWGKGLEIDGYVREVMLCDFFHGGYDAPASLSHHPKTYIPFPREELLAFDTIFAGSWHNHYPGETRIRLDLTGLISFYDTSLAPPLIAHREGKERWDHRLLGISARDLAAVNGRLREVLTTGTKRESEIDWQTLYRVLVDRNAGCLKTLEYLLDVSTASDLREWAQAIQIQLRIMLTPYILYTARPIYRGDSGIERSARSVWHAYGTNREICRVVVRMWTTGVRLGLDPFIPGQEDVLSASALLGILGLWRTEIYSLLAWLD</sequence>
<proteinExistence type="predicted"/>
<accession>A0AAD7A7P8</accession>
<keyword evidence="1" id="KW-0732">Signal</keyword>
<keyword evidence="3" id="KW-1185">Reference proteome</keyword>
<dbReference type="PANTHER" id="PTHR35204">
    <property type="entry name" value="YALI0A21131P"/>
    <property type="match status" value="1"/>
</dbReference>
<dbReference type="AlphaFoldDB" id="A0AAD7A7P8"/>
<dbReference type="InterPro" id="IPR038921">
    <property type="entry name" value="YOR389W-like"/>
</dbReference>
<dbReference type="Proteomes" id="UP001218218">
    <property type="component" value="Unassembled WGS sequence"/>
</dbReference>